<organism evidence="2 3">
    <name type="scientific">Arthrobacter oryzae</name>
    <dbReference type="NCBI Taxonomy" id="409290"/>
    <lineage>
        <taxon>Bacteria</taxon>
        <taxon>Bacillati</taxon>
        <taxon>Actinomycetota</taxon>
        <taxon>Actinomycetes</taxon>
        <taxon>Micrococcales</taxon>
        <taxon>Micrococcaceae</taxon>
        <taxon>Arthrobacter</taxon>
    </lineage>
</organism>
<keyword evidence="1" id="KW-1133">Transmembrane helix</keyword>
<evidence type="ECO:0000256" key="1">
    <source>
        <dbReference type="SAM" id="Phobius"/>
    </source>
</evidence>
<gene>
    <name evidence="2" type="ORF">C8D78_0533</name>
</gene>
<reference evidence="2 3" key="1">
    <citation type="submission" date="2018-10" db="EMBL/GenBank/DDBJ databases">
        <title>Genomic Encyclopedia of Type Strains, Phase IV (KMG-IV): sequencing the most valuable type-strain genomes for metagenomic binning, comparative biology and taxonomic classification.</title>
        <authorList>
            <person name="Goeker M."/>
        </authorList>
    </citation>
    <scope>NUCLEOTIDE SEQUENCE [LARGE SCALE GENOMIC DNA]</scope>
    <source>
        <strain evidence="2 3">DSM 25586</strain>
    </source>
</reference>
<feature type="transmembrane region" description="Helical" evidence="1">
    <location>
        <begin position="45"/>
        <end position="64"/>
    </location>
</feature>
<dbReference type="OrthoDB" id="1524823at2"/>
<feature type="transmembrane region" description="Helical" evidence="1">
    <location>
        <begin position="107"/>
        <end position="125"/>
    </location>
</feature>
<keyword evidence="1" id="KW-0812">Transmembrane</keyword>
<evidence type="ECO:0000313" key="3">
    <source>
        <dbReference type="Proteomes" id="UP000276055"/>
    </source>
</evidence>
<accession>A0A495FNA4</accession>
<feature type="transmembrane region" description="Helical" evidence="1">
    <location>
        <begin position="76"/>
        <end position="95"/>
    </location>
</feature>
<sequence>MTLAIPLAFCALLGILAVFQVLLIIGLPLGRFAWGGKDEVLPARLRVGSAVSILIYAAFAAVALDRSGLVTVLPAPADVVAMWVIAAYLLLSVLPNLASKSRDERRLMVPASLVLAGLAFATALGW</sequence>
<protein>
    <recommendedName>
        <fullName evidence="4">Integral membrane protein</fullName>
    </recommendedName>
</protein>
<dbReference type="AlphaFoldDB" id="A0A495FNA4"/>
<proteinExistence type="predicted"/>
<comment type="caution">
    <text evidence="2">The sequence shown here is derived from an EMBL/GenBank/DDBJ whole genome shotgun (WGS) entry which is preliminary data.</text>
</comment>
<dbReference type="EMBL" id="RBIR01000001">
    <property type="protein sequence ID" value="RKR30211.1"/>
    <property type="molecule type" value="Genomic_DNA"/>
</dbReference>
<evidence type="ECO:0008006" key="4">
    <source>
        <dbReference type="Google" id="ProtNLM"/>
    </source>
</evidence>
<feature type="transmembrane region" description="Helical" evidence="1">
    <location>
        <begin position="6"/>
        <end position="33"/>
    </location>
</feature>
<keyword evidence="1" id="KW-0472">Membrane</keyword>
<dbReference type="Proteomes" id="UP000276055">
    <property type="component" value="Unassembled WGS sequence"/>
</dbReference>
<name>A0A495FNA4_9MICC</name>
<dbReference type="RefSeq" id="WP_120950295.1">
    <property type="nucleotide sequence ID" value="NZ_RBIR01000001.1"/>
</dbReference>
<evidence type="ECO:0000313" key="2">
    <source>
        <dbReference type="EMBL" id="RKR30211.1"/>
    </source>
</evidence>